<dbReference type="PANTHER" id="PTHR42713:SF3">
    <property type="entry name" value="TRANSCRIPTIONAL REGULATORY PROTEIN HPTR"/>
    <property type="match status" value="1"/>
</dbReference>
<keyword evidence="3 8" id="KW-0597">Phosphoprotein</keyword>
<dbReference type="SUPFAM" id="SSF52172">
    <property type="entry name" value="CheY-like"/>
    <property type="match status" value="1"/>
</dbReference>
<keyword evidence="6 11" id="KW-0238">DNA-binding</keyword>
<protein>
    <submittedName>
        <fullName evidence="11">DNA-binding response regulator</fullName>
    </submittedName>
</protein>
<dbReference type="EMBL" id="QEVW01000010">
    <property type="protein sequence ID" value="RAW13875.1"/>
    <property type="molecule type" value="Genomic_DNA"/>
</dbReference>
<dbReference type="RefSeq" id="WP_113054086.1">
    <property type="nucleotide sequence ID" value="NZ_QEVW01000010.1"/>
</dbReference>
<dbReference type="InterPro" id="IPR018060">
    <property type="entry name" value="HTH_AraC"/>
</dbReference>
<evidence type="ECO:0000256" key="5">
    <source>
        <dbReference type="ARBA" id="ARBA00023015"/>
    </source>
</evidence>
<evidence type="ECO:0000256" key="2">
    <source>
        <dbReference type="ARBA" id="ARBA00022490"/>
    </source>
</evidence>
<dbReference type="GO" id="GO:0003700">
    <property type="term" value="F:DNA-binding transcription factor activity"/>
    <property type="evidence" value="ECO:0007669"/>
    <property type="project" value="InterPro"/>
</dbReference>
<dbReference type="PROSITE" id="PS01124">
    <property type="entry name" value="HTH_ARAC_FAMILY_2"/>
    <property type="match status" value="1"/>
</dbReference>
<dbReference type="InterPro" id="IPR001789">
    <property type="entry name" value="Sig_transdc_resp-reg_receiver"/>
</dbReference>
<dbReference type="SMART" id="SM00448">
    <property type="entry name" value="REC"/>
    <property type="match status" value="1"/>
</dbReference>
<dbReference type="InterPro" id="IPR051552">
    <property type="entry name" value="HptR"/>
</dbReference>
<dbReference type="GO" id="GO:0005737">
    <property type="term" value="C:cytoplasm"/>
    <property type="evidence" value="ECO:0007669"/>
    <property type="project" value="UniProtKB-SubCell"/>
</dbReference>
<evidence type="ECO:0000256" key="3">
    <source>
        <dbReference type="ARBA" id="ARBA00022553"/>
    </source>
</evidence>
<dbReference type="PANTHER" id="PTHR42713">
    <property type="entry name" value="HISTIDINE KINASE-RELATED"/>
    <property type="match status" value="1"/>
</dbReference>
<evidence type="ECO:0000256" key="7">
    <source>
        <dbReference type="ARBA" id="ARBA00023163"/>
    </source>
</evidence>
<dbReference type="SMART" id="SM00342">
    <property type="entry name" value="HTH_ARAC"/>
    <property type="match status" value="1"/>
</dbReference>
<comment type="caution">
    <text evidence="11">The sequence shown here is derived from an EMBL/GenBank/DDBJ whole genome shotgun (WGS) entry which is preliminary data.</text>
</comment>
<feature type="domain" description="HTH araC/xylS-type" evidence="9">
    <location>
        <begin position="429"/>
        <end position="528"/>
    </location>
</feature>
<evidence type="ECO:0000313" key="11">
    <source>
        <dbReference type="EMBL" id="RAW13875.1"/>
    </source>
</evidence>
<organism evidence="11 12">
    <name type="scientific">Paenibacillus taichungensis</name>
    <dbReference type="NCBI Taxonomy" id="484184"/>
    <lineage>
        <taxon>Bacteria</taxon>
        <taxon>Bacillati</taxon>
        <taxon>Bacillota</taxon>
        <taxon>Bacilli</taxon>
        <taxon>Bacillales</taxon>
        <taxon>Paenibacillaceae</taxon>
        <taxon>Paenibacillus</taxon>
    </lineage>
</organism>
<name>A0A329QNC9_9BACL</name>
<dbReference type="InterPro" id="IPR041522">
    <property type="entry name" value="CdaR_GGDEF"/>
</dbReference>
<dbReference type="Gene3D" id="1.10.10.60">
    <property type="entry name" value="Homeodomain-like"/>
    <property type="match status" value="2"/>
</dbReference>
<dbReference type="GO" id="GO:0000160">
    <property type="term" value="P:phosphorelay signal transduction system"/>
    <property type="evidence" value="ECO:0007669"/>
    <property type="project" value="UniProtKB-KW"/>
</dbReference>
<dbReference type="PROSITE" id="PS50110">
    <property type="entry name" value="RESPONSE_REGULATORY"/>
    <property type="match status" value="1"/>
</dbReference>
<dbReference type="SUPFAM" id="SSF46689">
    <property type="entry name" value="Homeodomain-like"/>
    <property type="match status" value="1"/>
</dbReference>
<proteinExistence type="predicted"/>
<evidence type="ECO:0000256" key="8">
    <source>
        <dbReference type="PROSITE-ProRule" id="PRU00169"/>
    </source>
</evidence>
<feature type="modified residue" description="4-aspartylphosphate" evidence="8">
    <location>
        <position position="55"/>
    </location>
</feature>
<keyword evidence="4" id="KW-0902">Two-component regulatory system</keyword>
<accession>A0A329QNC9</accession>
<evidence type="ECO:0000313" key="12">
    <source>
        <dbReference type="Proteomes" id="UP000250642"/>
    </source>
</evidence>
<evidence type="ECO:0000256" key="6">
    <source>
        <dbReference type="ARBA" id="ARBA00023125"/>
    </source>
</evidence>
<dbReference type="InterPro" id="IPR009057">
    <property type="entry name" value="Homeodomain-like_sf"/>
</dbReference>
<dbReference type="CDD" id="cd17536">
    <property type="entry name" value="REC_YesN-like"/>
    <property type="match status" value="1"/>
</dbReference>
<evidence type="ECO:0000259" key="9">
    <source>
        <dbReference type="PROSITE" id="PS01124"/>
    </source>
</evidence>
<dbReference type="Gene3D" id="3.40.50.2300">
    <property type="match status" value="1"/>
</dbReference>
<gene>
    <name evidence="11" type="ORF">DC345_17120</name>
</gene>
<dbReference type="GO" id="GO:0043565">
    <property type="term" value="F:sequence-specific DNA binding"/>
    <property type="evidence" value="ECO:0007669"/>
    <property type="project" value="InterPro"/>
</dbReference>
<dbReference type="InterPro" id="IPR011006">
    <property type="entry name" value="CheY-like_superfamily"/>
</dbReference>
<dbReference type="Pfam" id="PF17853">
    <property type="entry name" value="GGDEF_2"/>
    <property type="match status" value="1"/>
</dbReference>
<comment type="subcellular location">
    <subcellularLocation>
        <location evidence="1">Cytoplasm</location>
    </subcellularLocation>
</comment>
<keyword evidence="5" id="KW-0805">Transcription regulation</keyword>
<dbReference type="Pfam" id="PF12833">
    <property type="entry name" value="HTH_18"/>
    <property type="match status" value="1"/>
</dbReference>
<evidence type="ECO:0000256" key="1">
    <source>
        <dbReference type="ARBA" id="ARBA00004496"/>
    </source>
</evidence>
<evidence type="ECO:0000256" key="4">
    <source>
        <dbReference type="ARBA" id="ARBA00023012"/>
    </source>
</evidence>
<dbReference type="AlphaFoldDB" id="A0A329QNC9"/>
<keyword evidence="7" id="KW-0804">Transcription</keyword>
<reference evidence="11 12" key="1">
    <citation type="submission" date="2018-04" db="EMBL/GenBank/DDBJ databases">
        <title>Paenibacillus taichungensis Genome sequencing and assembly.</title>
        <authorList>
            <person name="Xu J."/>
            <person name="Rensing C."/>
            <person name="Mazhar H.S."/>
        </authorList>
    </citation>
    <scope>NUCLEOTIDE SEQUENCE [LARGE SCALE GENOMIC DNA]</scope>
    <source>
        <strain evidence="11 12">NC1</strain>
    </source>
</reference>
<sequence length="539" mass="60832">MYRVLLVDDEEDVREGLVVEVDWEALDLRIVGLAENGREALEMAERVEPDIVVTDISMPFMDGLELAKRLRERNPLVKVVILTGYDEFDYARQAVSLSVDEYLLKPFSAGHLTDLLTRLRAQMADEVAEREDVQQLRDHYYTSLPLLQADLMATLLHRQKSPEYIHGKAKQCGLDLQGERYGVSVLTLHMDGDQSEDVELKQFAALNIAAEVWAEHGAGHAFMHQETIVLLYVDRWGGGDGEKRQQQALENVMRSINHYLRVPATVGSGSIVNTLAGVKHAYEDALLALDYRLVPGTDPLIYIADVERQTAGKLRFDELKQQTLTRCLKAGTQAELEETLAIIFREITVEHGRSDIQLYLIEVLTNVWKAAQASGEAMEDIFGAGFQLYADLFRLPGLSEAQGKVREVCLLVQQRIASGRQHVYKDIVEQALSFTKEHYADPDLSIQKVCGHLHISSGYFCGIFKKEVQLTFLQYLMQIRMEAAKELLRSTVMKSFEIAGQVGFAEPNYFSFCFKKHIGVSPKEYRKQIALTASEGTSR</sequence>
<dbReference type="Pfam" id="PF00072">
    <property type="entry name" value="Response_reg"/>
    <property type="match status" value="1"/>
</dbReference>
<keyword evidence="2" id="KW-0963">Cytoplasm</keyword>
<dbReference type="Proteomes" id="UP000250642">
    <property type="component" value="Unassembled WGS sequence"/>
</dbReference>
<evidence type="ECO:0000259" key="10">
    <source>
        <dbReference type="PROSITE" id="PS50110"/>
    </source>
</evidence>
<feature type="domain" description="Response regulatory" evidence="10">
    <location>
        <begin position="3"/>
        <end position="120"/>
    </location>
</feature>